<dbReference type="GO" id="GO:0005524">
    <property type="term" value="F:ATP binding"/>
    <property type="evidence" value="ECO:0007669"/>
    <property type="project" value="InterPro"/>
</dbReference>
<name>A0A0D0CPD9_9AGAM</name>
<dbReference type="SUPFAM" id="SSF56112">
    <property type="entry name" value="Protein kinase-like (PK-like)"/>
    <property type="match status" value="1"/>
</dbReference>
<sequence length="398" mass="46560">MRHWKKKAEKKAEKKAAKDAEDERQKALRAQRELAAFGETHKPRMGKLSKPEFWWREHYLWLENSGYLLRPRYAPDWAPSWQGTTKEWFECEDGRAAQFATRILDGTRLSDGTYVTLKLVQKSDHPFERDIGQYFSSEPLAGESANHCIPIYDVLFVPEDEDRVVLVMPLLRDYRQPPFDTIGEAVECFRQLFEGLQFMHNHRVAHRDCTSRNIMMDTSIYVDAFHPTTPLMKRDYSGYARFRTRTQRPPRYFLIDFGLSRRYDNSVVKPLEVPIWGADKEVPEFQNSNDPCDPFATDVFYIGNVIKRDFVDLNYGFEFIQPLIADMVQQDPSKRPTMDEVVERFDDIRAGLRSWKLRSRVVDIRENTLDGVIRGTSHWMRRIGLVARGVPAVPERAS</sequence>
<keyword evidence="4" id="KW-1185">Reference proteome</keyword>
<dbReference type="InterPro" id="IPR011009">
    <property type="entry name" value="Kinase-like_dom_sf"/>
</dbReference>
<dbReference type="PANTHER" id="PTHR44167">
    <property type="entry name" value="OVARIAN-SPECIFIC SERINE/THREONINE-PROTEIN KINASE LOK-RELATED"/>
    <property type="match status" value="1"/>
</dbReference>
<dbReference type="Gene3D" id="1.10.510.10">
    <property type="entry name" value="Transferase(Phosphotransferase) domain 1"/>
    <property type="match status" value="1"/>
</dbReference>
<dbReference type="AlphaFoldDB" id="A0A0D0CPD9"/>
<dbReference type="CDD" id="cd00180">
    <property type="entry name" value="PKc"/>
    <property type="match status" value="1"/>
</dbReference>
<gene>
    <name evidence="3" type="ORF">PAXRUDRAFT_835081</name>
</gene>
<dbReference type="PANTHER" id="PTHR44167:SF24">
    <property type="entry name" value="SERINE_THREONINE-PROTEIN KINASE CHK2"/>
    <property type="match status" value="1"/>
</dbReference>
<dbReference type="SMART" id="SM00220">
    <property type="entry name" value="S_TKc"/>
    <property type="match status" value="1"/>
</dbReference>
<feature type="region of interest" description="Disordered" evidence="1">
    <location>
        <begin position="1"/>
        <end position="27"/>
    </location>
</feature>
<feature type="compositionally biased region" description="Basic and acidic residues" evidence="1">
    <location>
        <begin position="10"/>
        <end position="27"/>
    </location>
</feature>
<proteinExistence type="predicted"/>
<evidence type="ECO:0000259" key="2">
    <source>
        <dbReference type="PROSITE" id="PS50011"/>
    </source>
</evidence>
<dbReference type="Proteomes" id="UP000054538">
    <property type="component" value="Unassembled WGS sequence"/>
</dbReference>
<dbReference type="GO" id="GO:0044773">
    <property type="term" value="P:mitotic DNA damage checkpoint signaling"/>
    <property type="evidence" value="ECO:0007669"/>
    <property type="project" value="TreeGrafter"/>
</dbReference>
<dbReference type="HOGENOM" id="CLU_044121_2_1_1"/>
<dbReference type="GO" id="GO:0005634">
    <property type="term" value="C:nucleus"/>
    <property type="evidence" value="ECO:0007669"/>
    <property type="project" value="TreeGrafter"/>
</dbReference>
<feature type="domain" description="Protein kinase" evidence="2">
    <location>
        <begin position="54"/>
        <end position="398"/>
    </location>
</feature>
<reference evidence="3 4" key="1">
    <citation type="submission" date="2014-04" db="EMBL/GenBank/DDBJ databases">
        <authorList>
            <consortium name="DOE Joint Genome Institute"/>
            <person name="Kuo A."/>
            <person name="Kohler A."/>
            <person name="Jargeat P."/>
            <person name="Nagy L.G."/>
            <person name="Floudas D."/>
            <person name="Copeland A."/>
            <person name="Barry K.W."/>
            <person name="Cichocki N."/>
            <person name="Veneault-Fourrey C."/>
            <person name="LaButti K."/>
            <person name="Lindquist E.A."/>
            <person name="Lipzen A."/>
            <person name="Lundell T."/>
            <person name="Morin E."/>
            <person name="Murat C."/>
            <person name="Sun H."/>
            <person name="Tunlid A."/>
            <person name="Henrissat B."/>
            <person name="Grigoriev I.V."/>
            <person name="Hibbett D.S."/>
            <person name="Martin F."/>
            <person name="Nordberg H.P."/>
            <person name="Cantor M.N."/>
            <person name="Hua S.X."/>
        </authorList>
    </citation>
    <scope>NUCLEOTIDE SEQUENCE [LARGE SCALE GENOMIC DNA]</scope>
    <source>
        <strain evidence="3 4">Ve08.2h10</strain>
    </source>
</reference>
<evidence type="ECO:0000313" key="3">
    <source>
        <dbReference type="EMBL" id="KIK77163.1"/>
    </source>
</evidence>
<evidence type="ECO:0000313" key="4">
    <source>
        <dbReference type="Proteomes" id="UP000054538"/>
    </source>
</evidence>
<organism evidence="3 4">
    <name type="scientific">Paxillus rubicundulus Ve08.2h10</name>
    <dbReference type="NCBI Taxonomy" id="930991"/>
    <lineage>
        <taxon>Eukaryota</taxon>
        <taxon>Fungi</taxon>
        <taxon>Dikarya</taxon>
        <taxon>Basidiomycota</taxon>
        <taxon>Agaricomycotina</taxon>
        <taxon>Agaricomycetes</taxon>
        <taxon>Agaricomycetidae</taxon>
        <taxon>Boletales</taxon>
        <taxon>Paxilineae</taxon>
        <taxon>Paxillaceae</taxon>
        <taxon>Paxillus</taxon>
    </lineage>
</organism>
<protein>
    <recommendedName>
        <fullName evidence="2">Protein kinase domain-containing protein</fullName>
    </recommendedName>
</protein>
<reference evidence="4" key="2">
    <citation type="submission" date="2015-01" db="EMBL/GenBank/DDBJ databases">
        <title>Evolutionary Origins and Diversification of the Mycorrhizal Mutualists.</title>
        <authorList>
            <consortium name="DOE Joint Genome Institute"/>
            <consortium name="Mycorrhizal Genomics Consortium"/>
            <person name="Kohler A."/>
            <person name="Kuo A."/>
            <person name="Nagy L.G."/>
            <person name="Floudas D."/>
            <person name="Copeland A."/>
            <person name="Barry K.W."/>
            <person name="Cichocki N."/>
            <person name="Veneault-Fourrey C."/>
            <person name="LaButti K."/>
            <person name="Lindquist E.A."/>
            <person name="Lipzen A."/>
            <person name="Lundell T."/>
            <person name="Morin E."/>
            <person name="Murat C."/>
            <person name="Riley R."/>
            <person name="Ohm R."/>
            <person name="Sun H."/>
            <person name="Tunlid A."/>
            <person name="Henrissat B."/>
            <person name="Grigoriev I.V."/>
            <person name="Hibbett D.S."/>
            <person name="Martin F."/>
        </authorList>
    </citation>
    <scope>NUCLEOTIDE SEQUENCE [LARGE SCALE GENOMIC DNA]</scope>
    <source>
        <strain evidence="4">Ve08.2h10</strain>
    </source>
</reference>
<accession>A0A0D0CPD9</accession>
<dbReference type="InterPro" id="IPR000719">
    <property type="entry name" value="Prot_kinase_dom"/>
</dbReference>
<dbReference type="PROSITE" id="PS50011">
    <property type="entry name" value="PROTEIN_KINASE_DOM"/>
    <property type="match status" value="1"/>
</dbReference>
<dbReference type="OrthoDB" id="5987198at2759"/>
<dbReference type="InParanoid" id="A0A0D0CPD9"/>
<evidence type="ECO:0000256" key="1">
    <source>
        <dbReference type="SAM" id="MobiDB-lite"/>
    </source>
</evidence>
<dbReference type="STRING" id="930991.A0A0D0CPD9"/>
<dbReference type="EMBL" id="KN827106">
    <property type="protein sequence ID" value="KIK77163.1"/>
    <property type="molecule type" value="Genomic_DNA"/>
</dbReference>
<dbReference type="GO" id="GO:0004674">
    <property type="term" value="F:protein serine/threonine kinase activity"/>
    <property type="evidence" value="ECO:0007669"/>
    <property type="project" value="TreeGrafter"/>
</dbReference>